<keyword evidence="8" id="KW-1185">Reference proteome</keyword>
<gene>
    <name evidence="7" type="ORF">O9G_003165</name>
</gene>
<keyword evidence="4" id="KW-0496">Mitochondrion</keyword>
<evidence type="ECO:0000313" key="7">
    <source>
        <dbReference type="EMBL" id="EPZ34085.1"/>
    </source>
</evidence>
<feature type="transmembrane region" description="Helical" evidence="6">
    <location>
        <begin position="45"/>
        <end position="63"/>
    </location>
</feature>
<evidence type="ECO:0000256" key="5">
    <source>
        <dbReference type="ARBA" id="ARBA00023136"/>
    </source>
</evidence>
<keyword evidence="5 6" id="KW-0472">Membrane</keyword>
<dbReference type="AlphaFoldDB" id="A0A075AVE3"/>
<evidence type="ECO:0000256" key="1">
    <source>
        <dbReference type="ARBA" id="ARBA00004273"/>
    </source>
</evidence>
<comment type="subcellular location">
    <subcellularLocation>
        <location evidence="1">Mitochondrion inner membrane</location>
    </subcellularLocation>
</comment>
<sequence>MTPSQKQLDRLYADKIIPKTMYDVLTEELNEKQHYRRSQLNWERFAYYFCIPMAFVGGLSAYYEMSHRIEHSKEHYRNYKPYHFLRNRVKPFMFGDGDTTLFCNKEFEYIPGYVPEWYQKELEAAERGEAPEKEHH</sequence>
<dbReference type="GO" id="GO:0005743">
    <property type="term" value="C:mitochondrial inner membrane"/>
    <property type="evidence" value="ECO:0007669"/>
    <property type="project" value="UniProtKB-SubCell"/>
</dbReference>
<keyword evidence="6" id="KW-1133">Transmembrane helix</keyword>
<evidence type="ECO:0000256" key="4">
    <source>
        <dbReference type="ARBA" id="ARBA00023128"/>
    </source>
</evidence>
<keyword evidence="3" id="KW-0809">Transit peptide</keyword>
<dbReference type="HOGENOM" id="CLU_1876603_0_0_1"/>
<reference evidence="7 8" key="1">
    <citation type="journal article" date="2013" name="Curr. Biol.">
        <title>Shared signatures of parasitism and phylogenomics unite Cryptomycota and microsporidia.</title>
        <authorList>
            <person name="James T.Y."/>
            <person name="Pelin A."/>
            <person name="Bonen L."/>
            <person name="Ahrendt S."/>
            <person name="Sain D."/>
            <person name="Corradi N."/>
            <person name="Stajich J.E."/>
        </authorList>
    </citation>
    <scope>NUCLEOTIDE SEQUENCE [LARGE SCALE GENOMIC DNA]</scope>
    <source>
        <strain evidence="7 8">CSF55</strain>
    </source>
</reference>
<dbReference type="EMBL" id="KE560993">
    <property type="protein sequence ID" value="EPZ34085.1"/>
    <property type="molecule type" value="Genomic_DNA"/>
</dbReference>
<organism evidence="7 8">
    <name type="scientific">Rozella allomycis (strain CSF55)</name>
    <dbReference type="NCBI Taxonomy" id="988480"/>
    <lineage>
        <taxon>Eukaryota</taxon>
        <taxon>Fungi</taxon>
        <taxon>Fungi incertae sedis</taxon>
        <taxon>Cryptomycota</taxon>
        <taxon>Cryptomycota incertae sedis</taxon>
        <taxon>Rozella</taxon>
    </lineage>
</organism>
<dbReference type="Pfam" id="PF02046">
    <property type="entry name" value="COX6A"/>
    <property type="match status" value="1"/>
</dbReference>
<name>A0A075AVE3_ROZAC</name>
<evidence type="ECO:0000256" key="6">
    <source>
        <dbReference type="SAM" id="Phobius"/>
    </source>
</evidence>
<evidence type="ECO:0000313" key="8">
    <source>
        <dbReference type="Proteomes" id="UP000030755"/>
    </source>
</evidence>
<dbReference type="Proteomes" id="UP000030755">
    <property type="component" value="Unassembled WGS sequence"/>
</dbReference>
<dbReference type="InterPro" id="IPR036418">
    <property type="entry name" value="Cyt_c_oxidase_su6a_sf"/>
</dbReference>
<keyword evidence="2" id="KW-0999">Mitochondrion inner membrane</keyword>
<dbReference type="SUPFAM" id="SSF81411">
    <property type="entry name" value="Mitochondrial cytochrome c oxidase subunit VIa"/>
    <property type="match status" value="1"/>
</dbReference>
<proteinExistence type="predicted"/>
<dbReference type="InterPro" id="IPR001349">
    <property type="entry name" value="Cyt_c_oxidase_su6a"/>
</dbReference>
<dbReference type="Gene3D" id="4.10.95.10">
    <property type="entry name" value="Cytochrome c oxidase, subunit VIa"/>
    <property type="match status" value="1"/>
</dbReference>
<dbReference type="OrthoDB" id="5947505at2759"/>
<evidence type="ECO:0000256" key="2">
    <source>
        <dbReference type="ARBA" id="ARBA00022792"/>
    </source>
</evidence>
<keyword evidence="6" id="KW-0812">Transmembrane</keyword>
<accession>A0A075AVE3</accession>
<evidence type="ECO:0000256" key="3">
    <source>
        <dbReference type="ARBA" id="ARBA00022946"/>
    </source>
</evidence>
<protein>
    <submittedName>
        <fullName evidence="7">Uncharacterized protein</fullName>
    </submittedName>
</protein>